<sequence length="354" mass="41261">MRSILQGNTMSQNRLTLSDIISESDYRKRQSKAIDLFNQSLKNNPETTRAVCDFVVGDPLNNRSFSPGFKLHCLNWLIDHHLDRCDESYEQHPEDDGFPEGFDDLIDCQWKFKWIIPMLARDLFLDKKEIEEANETMRYHYENMRFSLSSFYKTLMLQNILTGDHAAAKENFQKWQQTAADEFSDCPACEQSEQVNFYHFIGQYQKAIDTAQPILTGEMTCAEVPHLTYYPVIDSMIRLGKYEEAERLLDEAIDKINVEEDEEFVRLIPLFSQLAYKLGQSQRALDLMNRHGDTIIRHAPNDNMLYLDYLIALSPFDEKAAQHAREFAADFDKRNGNSYYQSQIEFMFGSGNLQ</sequence>
<name>A0AA36UIX0_9NEIS</name>
<proteinExistence type="predicted"/>
<dbReference type="Gene3D" id="1.25.40.10">
    <property type="entry name" value="Tetratricopeptide repeat domain"/>
    <property type="match status" value="1"/>
</dbReference>
<evidence type="ECO:0000313" key="1">
    <source>
        <dbReference type="EMBL" id="EGQ76343.1"/>
    </source>
</evidence>
<dbReference type="SUPFAM" id="SSF48452">
    <property type="entry name" value="TPR-like"/>
    <property type="match status" value="1"/>
</dbReference>
<comment type="caution">
    <text evidence="1">The sequence shown here is derived from an EMBL/GenBank/DDBJ whole genome shotgun (WGS) entry which is preliminary data.</text>
</comment>
<dbReference type="InterPro" id="IPR011990">
    <property type="entry name" value="TPR-like_helical_dom_sf"/>
</dbReference>
<gene>
    <name evidence="1" type="ORF">HMPREF9418_1986</name>
</gene>
<dbReference type="AlphaFoldDB" id="A0AA36UIX0"/>
<accession>A0AA36UIX0</accession>
<dbReference type="EMBL" id="AFQE01000097">
    <property type="protein sequence ID" value="EGQ76343.1"/>
    <property type="molecule type" value="Genomic_DNA"/>
</dbReference>
<organism evidence="1 2">
    <name type="scientific">Neisseria macacae ATCC 33926</name>
    <dbReference type="NCBI Taxonomy" id="997348"/>
    <lineage>
        <taxon>Bacteria</taxon>
        <taxon>Pseudomonadati</taxon>
        <taxon>Pseudomonadota</taxon>
        <taxon>Betaproteobacteria</taxon>
        <taxon>Neisseriales</taxon>
        <taxon>Neisseriaceae</taxon>
        <taxon>Neisseria</taxon>
    </lineage>
</organism>
<evidence type="ECO:0008006" key="3">
    <source>
        <dbReference type="Google" id="ProtNLM"/>
    </source>
</evidence>
<dbReference type="Proteomes" id="UP000004982">
    <property type="component" value="Unassembled WGS sequence"/>
</dbReference>
<protein>
    <recommendedName>
        <fullName evidence="3">Tetratricopeptide repeat protein</fullName>
    </recommendedName>
</protein>
<reference evidence="1 2" key="1">
    <citation type="submission" date="2011-05" db="EMBL/GenBank/DDBJ databases">
        <authorList>
            <person name="Muzny D."/>
            <person name="Qin X."/>
            <person name="Deng J."/>
            <person name="Jiang H."/>
            <person name="Liu Y."/>
            <person name="Qu J."/>
            <person name="Song X.-Z."/>
            <person name="Zhang L."/>
            <person name="Thornton R."/>
            <person name="Coyle M."/>
            <person name="Francisco L."/>
            <person name="Jackson L."/>
            <person name="Javaid M."/>
            <person name="Korchina V."/>
            <person name="Kovar C."/>
            <person name="Mata R."/>
            <person name="Mathew T."/>
            <person name="Ngo R."/>
            <person name="Nguyen L."/>
            <person name="Nguyen N."/>
            <person name="Okwuonu G."/>
            <person name="Ongeri F."/>
            <person name="Pham C."/>
            <person name="Simmons D."/>
            <person name="Wilczek-Boney K."/>
            <person name="Hale W."/>
            <person name="Jakkamsetti A."/>
            <person name="Pham P."/>
            <person name="Ruth R."/>
            <person name="San Lucas F."/>
            <person name="Warren J."/>
            <person name="Zhang J."/>
            <person name="Zhao Z."/>
            <person name="Zhou C."/>
            <person name="Zhu D."/>
            <person name="Lee S."/>
            <person name="Bess C."/>
            <person name="Blankenburg K."/>
            <person name="Forbes L."/>
            <person name="Fu Q."/>
            <person name="Gubbala S."/>
            <person name="Hirani K."/>
            <person name="Jayaseelan J.C."/>
            <person name="Lara F."/>
            <person name="Munidasa M."/>
            <person name="Palculict T."/>
            <person name="Patil S."/>
            <person name="Pu L.-L."/>
            <person name="Saada N."/>
            <person name="Tang L."/>
            <person name="Weissenberger G."/>
            <person name="Zhu Y."/>
            <person name="Hemphill L."/>
            <person name="Shang Y."/>
            <person name="Youmans B."/>
            <person name="Ayvaz T."/>
            <person name="Ross M."/>
            <person name="Santibanez J."/>
            <person name="Aqrawi P."/>
            <person name="Gross S."/>
            <person name="Joshi V."/>
            <person name="Fowler G."/>
            <person name="Nazareth L."/>
            <person name="Reid J."/>
            <person name="Worley K."/>
            <person name="Petrosino J."/>
            <person name="Highlander S."/>
            <person name="Gibbs R."/>
        </authorList>
    </citation>
    <scope>NUCLEOTIDE SEQUENCE [LARGE SCALE GENOMIC DNA]</scope>
    <source>
        <strain evidence="1 2">ATCC 33926</strain>
    </source>
</reference>
<evidence type="ECO:0000313" key="2">
    <source>
        <dbReference type="Proteomes" id="UP000004982"/>
    </source>
</evidence>